<evidence type="ECO:0000313" key="1">
    <source>
        <dbReference type="EMBL" id="SEG43449.1"/>
    </source>
</evidence>
<protein>
    <recommendedName>
        <fullName evidence="3">Hydrolase of the HAD superfamily</fullName>
    </recommendedName>
</protein>
<keyword evidence="2" id="KW-1185">Reference proteome</keyword>
<proteinExistence type="predicted"/>
<organism evidence="1 2">
    <name type="scientific">Nonomuraea solani</name>
    <dbReference type="NCBI Taxonomy" id="1144553"/>
    <lineage>
        <taxon>Bacteria</taxon>
        <taxon>Bacillati</taxon>
        <taxon>Actinomycetota</taxon>
        <taxon>Actinomycetes</taxon>
        <taxon>Streptosporangiales</taxon>
        <taxon>Streptosporangiaceae</taxon>
        <taxon>Nonomuraea</taxon>
    </lineage>
</organism>
<reference evidence="1 2" key="1">
    <citation type="submission" date="2016-10" db="EMBL/GenBank/DDBJ databases">
        <authorList>
            <person name="de Groot N.N."/>
        </authorList>
    </citation>
    <scope>NUCLEOTIDE SEQUENCE [LARGE SCALE GENOMIC DNA]</scope>
    <source>
        <strain evidence="1 2">CGMCC 4.7037</strain>
    </source>
</reference>
<dbReference type="EMBL" id="FNVT01000002">
    <property type="protein sequence ID" value="SEG43449.1"/>
    <property type="molecule type" value="Genomic_DNA"/>
</dbReference>
<accession>A0A1H6A3Y8</accession>
<name>A0A1H6A3Y8_9ACTN</name>
<dbReference type="AlphaFoldDB" id="A0A1H6A3Y8"/>
<sequence length="48" mass="5259">MLALFDLDNTLIDRLAAFKRWAADHVVTDVVAAIGHILDESARRGPIA</sequence>
<dbReference type="RefSeq" id="WP_160150240.1">
    <property type="nucleotide sequence ID" value="NZ_FNVT01000002.1"/>
</dbReference>
<gene>
    <name evidence="1" type="ORF">SAMN05444920_1021020</name>
</gene>
<evidence type="ECO:0008006" key="3">
    <source>
        <dbReference type="Google" id="ProtNLM"/>
    </source>
</evidence>
<dbReference type="Proteomes" id="UP000236732">
    <property type="component" value="Unassembled WGS sequence"/>
</dbReference>
<evidence type="ECO:0000313" key="2">
    <source>
        <dbReference type="Proteomes" id="UP000236732"/>
    </source>
</evidence>